<keyword evidence="7" id="KW-0732">Signal</keyword>
<dbReference type="SUPFAM" id="SSF55383">
    <property type="entry name" value="Copper amine oxidase, domain N"/>
    <property type="match status" value="1"/>
</dbReference>
<dbReference type="Pfam" id="PF07833">
    <property type="entry name" value="Cu_amine_oxidN1"/>
    <property type="match status" value="1"/>
</dbReference>
<dbReference type="InterPro" id="IPR038063">
    <property type="entry name" value="Transpep_catalytic_dom"/>
</dbReference>
<feature type="chain" id="PRO_5045678238" evidence="7">
    <location>
        <begin position="32"/>
        <end position="293"/>
    </location>
</feature>
<protein>
    <submittedName>
        <fullName evidence="9">L,D-transpeptidase family protein</fullName>
    </submittedName>
</protein>
<dbReference type="SUPFAM" id="SSF141523">
    <property type="entry name" value="L,D-transpeptidase catalytic domain-like"/>
    <property type="match status" value="1"/>
</dbReference>
<dbReference type="Pfam" id="PF03734">
    <property type="entry name" value="YkuD"/>
    <property type="match status" value="1"/>
</dbReference>
<keyword evidence="10" id="KW-1185">Reference proteome</keyword>
<comment type="caution">
    <text evidence="9">The sequence shown here is derived from an EMBL/GenBank/DDBJ whole genome shotgun (WGS) entry which is preliminary data.</text>
</comment>
<keyword evidence="4 6" id="KW-0573">Peptidoglycan synthesis</keyword>
<accession>A0ABS5CDN7</accession>
<dbReference type="Gene3D" id="2.40.440.10">
    <property type="entry name" value="L,D-transpeptidase catalytic domain-like"/>
    <property type="match status" value="1"/>
</dbReference>
<sequence length="293" mass="32240">MGRNGLRIVVLTFIVSLLLSVFPLASASAEASNNQLIVINKSTNKLAYFNNGELIKTFSVATGRTSTLTPEGSFPIVNKIKNRPYYKEKIPGGDPRNPLGDRWLGLEVDGTEGTTYAIHGNNNSKSIGKYVSAGCIRMKNDEIHWLFPQIEIGTLVVITSSEHTLTEIAEAHGYPVMKNYEGKLLVNGEPKDLENAMFIADSRVFIPMREVFELLGAEVTWDDATKTVTAVIGDRTLTHTIQSTTVDVNGEALTITASKLVANKVLLPLRNISELIGYNVEWDSTTKEIRITK</sequence>
<evidence type="ECO:0000256" key="7">
    <source>
        <dbReference type="SAM" id="SignalP"/>
    </source>
</evidence>
<dbReference type="InterPro" id="IPR050979">
    <property type="entry name" value="LD-transpeptidase"/>
</dbReference>
<dbReference type="Gene3D" id="3.30.457.10">
    <property type="entry name" value="Copper amine oxidase-like, N-terminal domain"/>
    <property type="match status" value="1"/>
</dbReference>
<evidence type="ECO:0000313" key="9">
    <source>
        <dbReference type="EMBL" id="MBP3964097.1"/>
    </source>
</evidence>
<evidence type="ECO:0000256" key="2">
    <source>
        <dbReference type="ARBA" id="ARBA00022679"/>
    </source>
</evidence>
<evidence type="ECO:0000256" key="1">
    <source>
        <dbReference type="ARBA" id="ARBA00004752"/>
    </source>
</evidence>
<evidence type="ECO:0000259" key="8">
    <source>
        <dbReference type="PROSITE" id="PS52029"/>
    </source>
</evidence>
<dbReference type="InterPro" id="IPR012854">
    <property type="entry name" value="Cu_amine_oxidase-like_N"/>
</dbReference>
<dbReference type="EMBL" id="JAGKSP010000005">
    <property type="protein sequence ID" value="MBP3964097.1"/>
    <property type="molecule type" value="Genomic_DNA"/>
</dbReference>
<dbReference type="InterPro" id="IPR036582">
    <property type="entry name" value="Mao_N_sf"/>
</dbReference>
<reference evidence="9 10" key="1">
    <citation type="submission" date="2021-04" db="EMBL/GenBank/DDBJ databases">
        <title>Paenibacillus sp. DLE-14 whole genome sequence.</title>
        <authorList>
            <person name="Ham Y.J."/>
        </authorList>
    </citation>
    <scope>NUCLEOTIDE SEQUENCE [LARGE SCALE GENOMIC DNA]</scope>
    <source>
        <strain evidence="9 10">DLE-14</strain>
    </source>
</reference>
<keyword evidence="3 6" id="KW-0133">Cell shape</keyword>
<evidence type="ECO:0000313" key="10">
    <source>
        <dbReference type="Proteomes" id="UP000673394"/>
    </source>
</evidence>
<feature type="active site" description="Nucleophile" evidence="6">
    <location>
        <position position="135"/>
    </location>
</feature>
<evidence type="ECO:0000256" key="6">
    <source>
        <dbReference type="PROSITE-ProRule" id="PRU01373"/>
    </source>
</evidence>
<keyword evidence="5 6" id="KW-0961">Cell wall biogenesis/degradation</keyword>
<evidence type="ECO:0000256" key="5">
    <source>
        <dbReference type="ARBA" id="ARBA00023316"/>
    </source>
</evidence>
<dbReference type="PANTHER" id="PTHR30582:SF4">
    <property type="entry name" value="L,D-TRANSPEPTIDASE YQJB-RELATED"/>
    <property type="match status" value="1"/>
</dbReference>
<dbReference type="PROSITE" id="PS52029">
    <property type="entry name" value="LD_TPASE"/>
    <property type="match status" value="1"/>
</dbReference>
<evidence type="ECO:0000256" key="4">
    <source>
        <dbReference type="ARBA" id="ARBA00022984"/>
    </source>
</evidence>
<dbReference type="InterPro" id="IPR005490">
    <property type="entry name" value="LD_TPept_cat_dom"/>
</dbReference>
<dbReference type="Proteomes" id="UP000673394">
    <property type="component" value="Unassembled WGS sequence"/>
</dbReference>
<feature type="active site" description="Proton donor/acceptor" evidence="6">
    <location>
        <position position="119"/>
    </location>
</feature>
<dbReference type="PANTHER" id="PTHR30582">
    <property type="entry name" value="L,D-TRANSPEPTIDASE"/>
    <property type="match status" value="1"/>
</dbReference>
<proteinExistence type="predicted"/>
<name>A0ABS5CDN7_9BACL</name>
<feature type="signal peptide" evidence="7">
    <location>
        <begin position="1"/>
        <end position="31"/>
    </location>
</feature>
<feature type="domain" description="L,D-TPase catalytic" evidence="8">
    <location>
        <begin position="35"/>
        <end position="159"/>
    </location>
</feature>
<comment type="pathway">
    <text evidence="1 6">Cell wall biogenesis; peptidoglycan biosynthesis.</text>
</comment>
<dbReference type="CDD" id="cd16913">
    <property type="entry name" value="YkuD_like"/>
    <property type="match status" value="1"/>
</dbReference>
<evidence type="ECO:0000256" key="3">
    <source>
        <dbReference type="ARBA" id="ARBA00022960"/>
    </source>
</evidence>
<gene>
    <name evidence="9" type="ORF">I8J30_15380</name>
</gene>
<keyword evidence="2" id="KW-0808">Transferase</keyword>
<organism evidence="9 10">
    <name type="scientific">Paenibacillus lignilyticus</name>
    <dbReference type="NCBI Taxonomy" id="1172615"/>
    <lineage>
        <taxon>Bacteria</taxon>
        <taxon>Bacillati</taxon>
        <taxon>Bacillota</taxon>
        <taxon>Bacilli</taxon>
        <taxon>Bacillales</taxon>
        <taxon>Paenibacillaceae</taxon>
        <taxon>Paenibacillus</taxon>
    </lineage>
</organism>